<evidence type="ECO:0000313" key="1">
    <source>
        <dbReference type="EMBL" id="CAA9518232.1"/>
    </source>
</evidence>
<gene>
    <name evidence="1" type="ORF">AVDCRST_MAG67-3193</name>
</gene>
<dbReference type="AlphaFoldDB" id="A0A6J4TAL6"/>
<accession>A0A6J4TAL6</accession>
<reference evidence="1" key="1">
    <citation type="submission" date="2020-02" db="EMBL/GenBank/DDBJ databases">
        <authorList>
            <person name="Meier V. D."/>
        </authorList>
    </citation>
    <scope>NUCLEOTIDE SEQUENCE</scope>
    <source>
        <strain evidence="1">AVDCRST_MAG67</strain>
    </source>
</reference>
<name>A0A6J4TAL6_9ACTN</name>
<proteinExistence type="predicted"/>
<organism evidence="1">
    <name type="scientific">uncultured Solirubrobacteraceae bacterium</name>
    <dbReference type="NCBI Taxonomy" id="1162706"/>
    <lineage>
        <taxon>Bacteria</taxon>
        <taxon>Bacillati</taxon>
        <taxon>Actinomycetota</taxon>
        <taxon>Thermoleophilia</taxon>
        <taxon>Solirubrobacterales</taxon>
        <taxon>Solirubrobacteraceae</taxon>
        <taxon>environmental samples</taxon>
    </lineage>
</organism>
<protein>
    <submittedName>
        <fullName evidence="1">Uncharacterized protein</fullName>
    </submittedName>
</protein>
<dbReference type="EMBL" id="CADCVQ010000135">
    <property type="protein sequence ID" value="CAA9518232.1"/>
    <property type="molecule type" value="Genomic_DNA"/>
</dbReference>
<sequence length="197" mass="22095">MIRMVLFLLAEYERSANTVFGEAVDQFALIHHPILREVQRRVVRDVRPSRISGDSEEPLELSPIEVRAEIVLDARRISEGDFGSVYLSADTLGDAKGGALVRGMVEHLGQITEQTGNSLDAGGRPFSHDLFFEMLDAMDIDFDDDGQAQLQILTTPETGTKIAALPPPTPEQQAHFDALMARKRQEHEGRRRTRRME</sequence>